<keyword evidence="1" id="KW-0472">Membrane</keyword>
<organism evidence="2 3">
    <name type="scientific">Besnoitia besnoiti</name>
    <name type="common">Apicomplexan protozoan</name>
    <dbReference type="NCBI Taxonomy" id="94643"/>
    <lineage>
        <taxon>Eukaryota</taxon>
        <taxon>Sar</taxon>
        <taxon>Alveolata</taxon>
        <taxon>Apicomplexa</taxon>
        <taxon>Conoidasida</taxon>
        <taxon>Coccidia</taxon>
        <taxon>Eucoccidiorida</taxon>
        <taxon>Eimeriorina</taxon>
        <taxon>Sarcocystidae</taxon>
        <taxon>Besnoitia</taxon>
    </lineage>
</organism>
<dbReference type="GeneID" id="40313296"/>
<accession>A0A2A9MA26</accession>
<proteinExistence type="predicted"/>
<feature type="transmembrane region" description="Helical" evidence="1">
    <location>
        <begin position="23"/>
        <end position="48"/>
    </location>
</feature>
<evidence type="ECO:0008006" key="4">
    <source>
        <dbReference type="Google" id="ProtNLM"/>
    </source>
</evidence>
<evidence type="ECO:0000313" key="3">
    <source>
        <dbReference type="Proteomes" id="UP000224006"/>
    </source>
</evidence>
<dbReference type="RefSeq" id="XP_029217180.1">
    <property type="nucleotide sequence ID" value="XM_029366720.1"/>
</dbReference>
<keyword evidence="1" id="KW-0812">Transmembrane</keyword>
<keyword evidence="1" id="KW-1133">Transmembrane helix</keyword>
<dbReference type="KEGG" id="bbes:BESB_083700"/>
<dbReference type="VEuPathDB" id="ToxoDB:BESB_083700"/>
<dbReference type="EMBL" id="NWUJ01000009">
    <property type="protein sequence ID" value="PFH33171.1"/>
    <property type="molecule type" value="Genomic_DNA"/>
</dbReference>
<protein>
    <recommendedName>
        <fullName evidence="4">Transmembrane protein</fullName>
    </recommendedName>
</protein>
<evidence type="ECO:0000256" key="1">
    <source>
        <dbReference type="SAM" id="Phobius"/>
    </source>
</evidence>
<reference evidence="2 3" key="1">
    <citation type="submission" date="2017-09" db="EMBL/GenBank/DDBJ databases">
        <title>Genome sequencing of Besnoitia besnoiti strain Bb-Ger1.</title>
        <authorList>
            <person name="Schares G."/>
            <person name="Venepally P."/>
            <person name="Lorenzi H.A."/>
        </authorList>
    </citation>
    <scope>NUCLEOTIDE SEQUENCE [LARGE SCALE GENOMIC DNA]</scope>
    <source>
        <strain evidence="2 3">Bb-Ger1</strain>
    </source>
</reference>
<dbReference type="AlphaFoldDB" id="A0A2A9MA26"/>
<gene>
    <name evidence="2" type="ORF">BESB_083700</name>
</gene>
<comment type="caution">
    <text evidence="2">The sequence shown here is derived from an EMBL/GenBank/DDBJ whole genome shotgun (WGS) entry which is preliminary data.</text>
</comment>
<keyword evidence="3" id="KW-1185">Reference proteome</keyword>
<dbReference type="Proteomes" id="UP000224006">
    <property type="component" value="Chromosome VIII"/>
</dbReference>
<name>A0A2A9MA26_BESBE</name>
<sequence length="88" mass="9423">MGNLLSSLLPARAQKRLNRLWANGYWLCSNVAWMAATAAITLAAPVIFHYEKECQLFETQAQFYQQQQALLSAGVTGAAAAAGAPPAV</sequence>
<evidence type="ECO:0000313" key="2">
    <source>
        <dbReference type="EMBL" id="PFH33171.1"/>
    </source>
</evidence>